<dbReference type="Proteomes" id="UP000183028">
    <property type="component" value="Unassembled WGS sequence"/>
</dbReference>
<keyword evidence="3" id="KW-1003">Cell membrane</keyword>
<feature type="transmembrane region" description="Helical" evidence="7">
    <location>
        <begin position="127"/>
        <end position="146"/>
    </location>
</feature>
<name>A0A1H6UAF3_9FIRM</name>
<keyword evidence="2" id="KW-0813">Transport</keyword>
<organism evidence="10 11">
    <name type="scientific">Sharpea azabuensis</name>
    <dbReference type="NCBI Taxonomy" id="322505"/>
    <lineage>
        <taxon>Bacteria</taxon>
        <taxon>Bacillati</taxon>
        <taxon>Bacillota</taxon>
        <taxon>Erysipelotrichia</taxon>
        <taxon>Erysipelotrichales</taxon>
        <taxon>Coprobacillaceae</taxon>
        <taxon>Sharpea</taxon>
    </lineage>
</organism>
<feature type="signal peptide" evidence="8">
    <location>
        <begin position="1"/>
        <end position="20"/>
    </location>
</feature>
<dbReference type="PANTHER" id="PTHR43124:SF3">
    <property type="entry name" value="CHLORAMPHENICOL EFFLUX PUMP RV0191"/>
    <property type="match status" value="1"/>
</dbReference>
<keyword evidence="11" id="KW-1185">Reference proteome</keyword>
<evidence type="ECO:0000256" key="5">
    <source>
        <dbReference type="ARBA" id="ARBA00022989"/>
    </source>
</evidence>
<keyword evidence="5 7" id="KW-1133">Transmembrane helix</keyword>
<sequence length="391" mass="43304">MKKKIPFFLCMILFNLAANYAHPVTPTLFKMLQFPASMFGISFALMSAGMFISSPFWGKMTGMINSKSAMAIGGIGYGIAQAFFGFGRIPFFIGIARLVAGLSCGAFFVGALTYIANMSLEDERGSYLTLNATIQTVAGAIGYFVGGMLGEISVYLSFVIQVIQLIFTGILVYFVLDEDLEEHDMTLPEVLKASNPFKAFIDGRLFMTKSLALLFTLSTLIFLGYTAVDQSFNYYLKDVFQFTSRYNGMIKGTVGLVSLIFNMTICIYLMKKTDIRKSNIVILFLGMLSVSASLVMKSPLHFIIAIMIFYGFYAIMIPLTQTLITNQAEKKTRNQVLGFYQATKSLGMILGAYIAGMIYSINVMNPFILGAVTFALALILSMIYLRRSIHE</sequence>
<dbReference type="InterPro" id="IPR011701">
    <property type="entry name" value="MFS"/>
</dbReference>
<feature type="transmembrane region" description="Helical" evidence="7">
    <location>
        <begin position="211"/>
        <end position="228"/>
    </location>
</feature>
<gene>
    <name evidence="10" type="ORF">SAMN04487834_102814</name>
</gene>
<feature type="transmembrane region" description="Helical" evidence="7">
    <location>
        <begin position="280"/>
        <end position="296"/>
    </location>
</feature>
<evidence type="ECO:0000256" key="8">
    <source>
        <dbReference type="SAM" id="SignalP"/>
    </source>
</evidence>
<dbReference type="Gene3D" id="1.20.1250.20">
    <property type="entry name" value="MFS general substrate transporter like domains"/>
    <property type="match status" value="1"/>
</dbReference>
<dbReference type="SUPFAM" id="SSF103473">
    <property type="entry name" value="MFS general substrate transporter"/>
    <property type="match status" value="1"/>
</dbReference>
<evidence type="ECO:0000313" key="10">
    <source>
        <dbReference type="EMBL" id="SEI84812.1"/>
    </source>
</evidence>
<dbReference type="PROSITE" id="PS50850">
    <property type="entry name" value="MFS"/>
    <property type="match status" value="1"/>
</dbReference>
<reference evidence="11" key="1">
    <citation type="submission" date="2016-10" db="EMBL/GenBank/DDBJ databases">
        <authorList>
            <person name="Varghese N."/>
        </authorList>
    </citation>
    <scope>NUCLEOTIDE SEQUENCE [LARGE SCALE GENOMIC DNA]</scope>
    <source>
        <strain evidence="11">DSM 20406</strain>
    </source>
</reference>
<dbReference type="InterPro" id="IPR050189">
    <property type="entry name" value="MFS_Efflux_Transporters"/>
</dbReference>
<feature type="domain" description="Major facilitator superfamily (MFS) profile" evidence="9">
    <location>
        <begin position="1"/>
        <end position="389"/>
    </location>
</feature>
<evidence type="ECO:0000256" key="7">
    <source>
        <dbReference type="SAM" id="Phobius"/>
    </source>
</evidence>
<dbReference type="OrthoDB" id="9793283at2"/>
<feature type="transmembrane region" description="Helical" evidence="7">
    <location>
        <begin position="345"/>
        <end position="361"/>
    </location>
</feature>
<dbReference type="GO" id="GO:0022857">
    <property type="term" value="F:transmembrane transporter activity"/>
    <property type="evidence" value="ECO:0007669"/>
    <property type="project" value="InterPro"/>
</dbReference>
<dbReference type="EMBL" id="FNYK01000028">
    <property type="protein sequence ID" value="SEI84812.1"/>
    <property type="molecule type" value="Genomic_DNA"/>
</dbReference>
<keyword evidence="4 7" id="KW-0812">Transmembrane</keyword>
<dbReference type="AlphaFoldDB" id="A0A1H6UAF3"/>
<feature type="transmembrane region" description="Helical" evidence="7">
    <location>
        <begin position="248"/>
        <end position="268"/>
    </location>
</feature>
<feature type="chain" id="PRO_5010201914" evidence="8">
    <location>
        <begin position="21"/>
        <end position="391"/>
    </location>
</feature>
<evidence type="ECO:0000256" key="3">
    <source>
        <dbReference type="ARBA" id="ARBA00022475"/>
    </source>
</evidence>
<evidence type="ECO:0000313" key="11">
    <source>
        <dbReference type="Proteomes" id="UP000183028"/>
    </source>
</evidence>
<evidence type="ECO:0000256" key="6">
    <source>
        <dbReference type="ARBA" id="ARBA00023136"/>
    </source>
</evidence>
<comment type="subcellular location">
    <subcellularLocation>
        <location evidence="1">Cell membrane</location>
        <topology evidence="1">Multi-pass membrane protein</topology>
    </subcellularLocation>
</comment>
<dbReference type="GO" id="GO:0005886">
    <property type="term" value="C:plasma membrane"/>
    <property type="evidence" value="ECO:0007669"/>
    <property type="project" value="UniProtKB-SubCell"/>
</dbReference>
<dbReference type="Pfam" id="PF07690">
    <property type="entry name" value="MFS_1"/>
    <property type="match status" value="1"/>
</dbReference>
<keyword evidence="6 7" id="KW-0472">Membrane</keyword>
<protein>
    <submittedName>
        <fullName evidence="10">MFS transporter, DHA1 family, multidrug resistance protein</fullName>
    </submittedName>
</protein>
<feature type="transmembrane region" description="Helical" evidence="7">
    <location>
        <begin position="39"/>
        <end position="57"/>
    </location>
</feature>
<feature type="transmembrane region" description="Helical" evidence="7">
    <location>
        <begin position="152"/>
        <end position="176"/>
    </location>
</feature>
<accession>A0A1H6UAF3</accession>
<feature type="transmembrane region" description="Helical" evidence="7">
    <location>
        <begin position="302"/>
        <end position="324"/>
    </location>
</feature>
<feature type="transmembrane region" description="Helical" evidence="7">
    <location>
        <begin position="95"/>
        <end position="115"/>
    </location>
</feature>
<evidence type="ECO:0000256" key="4">
    <source>
        <dbReference type="ARBA" id="ARBA00022692"/>
    </source>
</evidence>
<feature type="transmembrane region" description="Helical" evidence="7">
    <location>
        <begin position="367"/>
        <end position="385"/>
    </location>
</feature>
<feature type="transmembrane region" description="Helical" evidence="7">
    <location>
        <begin position="69"/>
        <end position="89"/>
    </location>
</feature>
<evidence type="ECO:0000256" key="2">
    <source>
        <dbReference type="ARBA" id="ARBA00022448"/>
    </source>
</evidence>
<keyword evidence="8" id="KW-0732">Signal</keyword>
<proteinExistence type="predicted"/>
<evidence type="ECO:0000259" key="9">
    <source>
        <dbReference type="PROSITE" id="PS50850"/>
    </source>
</evidence>
<dbReference type="eggNOG" id="COG2814">
    <property type="taxonomic scope" value="Bacteria"/>
</dbReference>
<dbReference type="InterPro" id="IPR020846">
    <property type="entry name" value="MFS_dom"/>
</dbReference>
<dbReference type="InterPro" id="IPR036259">
    <property type="entry name" value="MFS_trans_sf"/>
</dbReference>
<evidence type="ECO:0000256" key="1">
    <source>
        <dbReference type="ARBA" id="ARBA00004651"/>
    </source>
</evidence>
<dbReference type="PANTHER" id="PTHR43124">
    <property type="entry name" value="PURINE EFFLUX PUMP PBUE"/>
    <property type="match status" value="1"/>
</dbReference>
<dbReference type="STRING" id="322505.SAMN04487836_10450"/>